<sequence length="245" mass="27568">MEIGRTRESPVQSVIRISSPVLVVSTEKRSLSKSPAAKSSVGSPHVPESKRRRNALVESTNNIPSNGAFTESSTHKAEPQHELFNNEAWLTGAIIFDLLQTLTASRFLTISVTEITDQFTARGAPQNLPDPPHPPAANATRAILEEHYAETDRYLRELRVLLDTAQKEWHQEQVRLVRPVVDTLSAISLLFDALHTQLCNSALYGELNRLAERDEFLRRYVDDGLAKSQMQRIVWDMLSKYQQGP</sequence>
<proteinExistence type="predicted"/>
<name>A0AAJ0HSS2_9PEZI</name>
<reference evidence="2" key="1">
    <citation type="journal article" date="2023" name="Mol. Phylogenet. Evol.">
        <title>Genome-scale phylogeny and comparative genomics of the fungal order Sordariales.</title>
        <authorList>
            <person name="Hensen N."/>
            <person name="Bonometti L."/>
            <person name="Westerberg I."/>
            <person name="Brannstrom I.O."/>
            <person name="Guillou S."/>
            <person name="Cros-Aarteil S."/>
            <person name="Calhoun S."/>
            <person name="Haridas S."/>
            <person name="Kuo A."/>
            <person name="Mondo S."/>
            <person name="Pangilinan J."/>
            <person name="Riley R."/>
            <person name="LaButti K."/>
            <person name="Andreopoulos B."/>
            <person name="Lipzen A."/>
            <person name="Chen C."/>
            <person name="Yan M."/>
            <person name="Daum C."/>
            <person name="Ng V."/>
            <person name="Clum A."/>
            <person name="Steindorff A."/>
            <person name="Ohm R.A."/>
            <person name="Martin F."/>
            <person name="Silar P."/>
            <person name="Natvig D.O."/>
            <person name="Lalanne C."/>
            <person name="Gautier V."/>
            <person name="Ament-Velasquez S.L."/>
            <person name="Kruys A."/>
            <person name="Hutchinson M.I."/>
            <person name="Powell A.J."/>
            <person name="Barry K."/>
            <person name="Miller A.N."/>
            <person name="Grigoriev I.V."/>
            <person name="Debuchy R."/>
            <person name="Gladieux P."/>
            <person name="Hiltunen Thoren M."/>
            <person name="Johannesson H."/>
        </authorList>
    </citation>
    <scope>NUCLEOTIDE SEQUENCE</scope>
    <source>
        <strain evidence="2">CBS 955.72</strain>
    </source>
</reference>
<evidence type="ECO:0000256" key="1">
    <source>
        <dbReference type="SAM" id="MobiDB-lite"/>
    </source>
</evidence>
<evidence type="ECO:0000313" key="3">
    <source>
        <dbReference type="Proteomes" id="UP001275084"/>
    </source>
</evidence>
<comment type="caution">
    <text evidence="2">The sequence shown here is derived from an EMBL/GenBank/DDBJ whole genome shotgun (WGS) entry which is preliminary data.</text>
</comment>
<feature type="region of interest" description="Disordered" evidence="1">
    <location>
        <begin position="28"/>
        <end position="78"/>
    </location>
</feature>
<feature type="compositionally biased region" description="Polar residues" evidence="1">
    <location>
        <begin position="57"/>
        <end position="72"/>
    </location>
</feature>
<keyword evidence="3" id="KW-1185">Reference proteome</keyword>
<protein>
    <submittedName>
        <fullName evidence="2">Uncharacterized protein</fullName>
    </submittedName>
</protein>
<organism evidence="2 3">
    <name type="scientific">Lasiosphaeria hispida</name>
    <dbReference type="NCBI Taxonomy" id="260671"/>
    <lineage>
        <taxon>Eukaryota</taxon>
        <taxon>Fungi</taxon>
        <taxon>Dikarya</taxon>
        <taxon>Ascomycota</taxon>
        <taxon>Pezizomycotina</taxon>
        <taxon>Sordariomycetes</taxon>
        <taxon>Sordariomycetidae</taxon>
        <taxon>Sordariales</taxon>
        <taxon>Lasiosphaeriaceae</taxon>
        <taxon>Lasiosphaeria</taxon>
    </lineage>
</organism>
<dbReference type="EMBL" id="JAUIQD010000002">
    <property type="protein sequence ID" value="KAK3360738.1"/>
    <property type="molecule type" value="Genomic_DNA"/>
</dbReference>
<dbReference type="AlphaFoldDB" id="A0AAJ0HSS2"/>
<accession>A0AAJ0HSS2</accession>
<evidence type="ECO:0000313" key="2">
    <source>
        <dbReference type="EMBL" id="KAK3360738.1"/>
    </source>
</evidence>
<dbReference type="Proteomes" id="UP001275084">
    <property type="component" value="Unassembled WGS sequence"/>
</dbReference>
<reference evidence="2" key="2">
    <citation type="submission" date="2023-06" db="EMBL/GenBank/DDBJ databases">
        <authorList>
            <consortium name="Lawrence Berkeley National Laboratory"/>
            <person name="Haridas S."/>
            <person name="Hensen N."/>
            <person name="Bonometti L."/>
            <person name="Westerberg I."/>
            <person name="Brannstrom I.O."/>
            <person name="Guillou S."/>
            <person name="Cros-Aarteil S."/>
            <person name="Calhoun S."/>
            <person name="Kuo A."/>
            <person name="Mondo S."/>
            <person name="Pangilinan J."/>
            <person name="Riley R."/>
            <person name="Labutti K."/>
            <person name="Andreopoulos B."/>
            <person name="Lipzen A."/>
            <person name="Chen C."/>
            <person name="Yanf M."/>
            <person name="Daum C."/>
            <person name="Ng V."/>
            <person name="Clum A."/>
            <person name="Steindorff A."/>
            <person name="Ohm R."/>
            <person name="Martin F."/>
            <person name="Silar P."/>
            <person name="Natvig D."/>
            <person name="Lalanne C."/>
            <person name="Gautier V."/>
            <person name="Ament-Velasquez S.L."/>
            <person name="Kruys A."/>
            <person name="Hutchinson M.I."/>
            <person name="Powell A.J."/>
            <person name="Barry K."/>
            <person name="Miller A.N."/>
            <person name="Grigoriev I.V."/>
            <person name="Debuchy R."/>
            <person name="Gladieux P."/>
            <person name="Thoren M.H."/>
            <person name="Johannesson H."/>
        </authorList>
    </citation>
    <scope>NUCLEOTIDE SEQUENCE</scope>
    <source>
        <strain evidence="2">CBS 955.72</strain>
    </source>
</reference>
<gene>
    <name evidence="2" type="ORF">B0T25DRAFT_565619</name>
</gene>